<keyword evidence="4" id="KW-1185">Reference proteome</keyword>
<gene>
    <name evidence="3" type="ORF">DIT68_05370</name>
</gene>
<dbReference type="SUPFAM" id="SSF56300">
    <property type="entry name" value="Metallo-dependent phosphatases"/>
    <property type="match status" value="1"/>
</dbReference>
<dbReference type="Gene3D" id="3.60.21.10">
    <property type="match status" value="1"/>
</dbReference>
<dbReference type="Pfam" id="PF12850">
    <property type="entry name" value="Metallophos_2"/>
    <property type="match status" value="1"/>
</dbReference>
<organism evidence="3 4">
    <name type="scientific">Brumimicrobium oceani</name>
    <dbReference type="NCBI Taxonomy" id="2100725"/>
    <lineage>
        <taxon>Bacteria</taxon>
        <taxon>Pseudomonadati</taxon>
        <taxon>Bacteroidota</taxon>
        <taxon>Flavobacteriia</taxon>
        <taxon>Flavobacteriales</taxon>
        <taxon>Crocinitomicaceae</taxon>
        <taxon>Brumimicrobium</taxon>
    </lineage>
</organism>
<comment type="caution">
    <text evidence="3">The sequence shown here is derived from an EMBL/GenBank/DDBJ whole genome shotgun (WGS) entry which is preliminary data.</text>
</comment>
<dbReference type="PIRSF" id="PIRSF000883">
    <property type="entry name" value="Pesterase_MJ0912"/>
    <property type="match status" value="1"/>
</dbReference>
<evidence type="ECO:0000313" key="4">
    <source>
        <dbReference type="Proteomes" id="UP000245370"/>
    </source>
</evidence>
<protein>
    <submittedName>
        <fullName evidence="3">Diadenosine tetraphosphatase</fullName>
    </submittedName>
</protein>
<proteinExistence type="inferred from homology"/>
<dbReference type="InterPro" id="IPR024654">
    <property type="entry name" value="Calcineurin-like_PHP_lpxH"/>
</dbReference>
<reference evidence="3 4" key="2">
    <citation type="submission" date="2018-05" db="EMBL/GenBank/DDBJ databases">
        <authorList>
            <person name="Lanie J.A."/>
            <person name="Ng W.-L."/>
            <person name="Kazmierczak K.M."/>
            <person name="Andrzejewski T.M."/>
            <person name="Davidsen T.M."/>
            <person name="Wayne K.J."/>
            <person name="Tettelin H."/>
            <person name="Glass J.I."/>
            <person name="Rusch D."/>
            <person name="Podicherti R."/>
            <person name="Tsui H.-C.T."/>
            <person name="Winkler M.E."/>
        </authorList>
    </citation>
    <scope>NUCLEOTIDE SEQUENCE [LARGE SCALE GENOMIC DNA]</scope>
    <source>
        <strain evidence="3 4">C305</strain>
    </source>
</reference>
<accession>A0A2U2XDV5</accession>
<dbReference type="RefSeq" id="WP_109358796.1">
    <property type="nucleotide sequence ID" value="NZ_QFRJ01000003.1"/>
</dbReference>
<dbReference type="EMBL" id="QFRJ01000003">
    <property type="protein sequence ID" value="PWH85988.1"/>
    <property type="molecule type" value="Genomic_DNA"/>
</dbReference>
<dbReference type="CDD" id="cd00838">
    <property type="entry name" value="MPP_superfamily"/>
    <property type="match status" value="1"/>
</dbReference>
<comment type="similarity">
    <text evidence="1">Belongs to the metallophosphoesterase superfamily. YfcE family.</text>
</comment>
<evidence type="ECO:0000259" key="2">
    <source>
        <dbReference type="Pfam" id="PF12850"/>
    </source>
</evidence>
<reference evidence="3 4" key="1">
    <citation type="submission" date="2018-05" db="EMBL/GenBank/DDBJ databases">
        <title>Brumimicrobium oceani sp. nov., isolated from coastal sediment.</title>
        <authorList>
            <person name="Kou Y."/>
        </authorList>
    </citation>
    <scope>NUCLEOTIDE SEQUENCE [LARGE SCALE GENOMIC DNA]</scope>
    <source>
        <strain evidence="3 4">C305</strain>
    </source>
</reference>
<feature type="domain" description="Calcineurin-like phosphoesterase" evidence="2">
    <location>
        <begin position="18"/>
        <end position="203"/>
    </location>
</feature>
<dbReference type="InterPro" id="IPR029052">
    <property type="entry name" value="Metallo-depent_PP-like"/>
</dbReference>
<evidence type="ECO:0000256" key="1">
    <source>
        <dbReference type="ARBA" id="ARBA00008950"/>
    </source>
</evidence>
<evidence type="ECO:0000313" key="3">
    <source>
        <dbReference type="EMBL" id="PWH85988.1"/>
    </source>
</evidence>
<dbReference type="OrthoDB" id="9813918at2"/>
<name>A0A2U2XDV5_9FLAO</name>
<dbReference type="AlphaFoldDB" id="A0A2U2XDV5"/>
<dbReference type="Proteomes" id="UP000245370">
    <property type="component" value="Unassembled WGS sequence"/>
</dbReference>
<sequence length="278" mass="31273">MESSHLHLFFGGSYSNIDALEALKSEAEKLHIPAHNVYHTGDVVGYCAFPNETVNAIREWGINVIAGNVEVQLREGEENCGCNFEEGSRCSDFSTLWYPYAKMHVDKSNIEWMKTLKNHQIIEIDGLRIGIIHGGFEDISEFIFRSTSNSRKEEIINKLGVDVVVAGHCGLPFMQQLENGHWINPGVIGMPANDGTTRVWYAIYNSETKTFTSHALSYDAEKASQEMLNSKLPNEYAKTLVDGLWDNCEILPSEETKMQGKHLMAEELKITTKTVNQI</sequence>
<dbReference type="InterPro" id="IPR011152">
    <property type="entry name" value="Pesterase_MJ0912"/>
</dbReference>